<dbReference type="AlphaFoldDB" id="A6KRP7"/>
<name>A6KRP7_RAT</name>
<reference evidence="3" key="1">
    <citation type="submission" date="2005-09" db="EMBL/GenBank/DDBJ databases">
        <authorList>
            <person name="Mural R.J."/>
            <person name="Li P.W."/>
            <person name="Adams M.D."/>
            <person name="Amanatides P.G."/>
            <person name="Baden-Tillson H."/>
            <person name="Barnstead M."/>
            <person name="Chin S.H."/>
            <person name="Dew I."/>
            <person name="Evans C.A."/>
            <person name="Ferriera S."/>
            <person name="Flanigan M."/>
            <person name="Fosler C."/>
            <person name="Glodek A."/>
            <person name="Gu Z."/>
            <person name="Holt R.A."/>
            <person name="Jennings D."/>
            <person name="Kraft C.L."/>
            <person name="Lu F."/>
            <person name="Nguyen T."/>
            <person name="Nusskern D.R."/>
            <person name="Pfannkoch C.M."/>
            <person name="Sitter C."/>
            <person name="Sutton G.G."/>
            <person name="Venter J.C."/>
            <person name="Wang Z."/>
            <person name="Woodage T."/>
            <person name="Zheng X.H."/>
            <person name="Zhong F."/>
        </authorList>
    </citation>
    <scope>NUCLEOTIDE SEQUENCE [LARGE SCALE GENOMIC DNA]</scope>
    <source>
        <strain>BN</strain>
        <strain evidence="3">Sprague-Dawley</strain>
    </source>
</reference>
<sequence length="58" mass="6614">MVERAAIVEKLPSGPEQEEEGEESLRFDLMVPFLTFVDAETSWYRTRDEESLEGAVHG</sequence>
<dbReference type="Proteomes" id="UP000234681">
    <property type="component" value="Chromosome 1"/>
</dbReference>
<gene>
    <name evidence="2" type="ORF">rCG_43802</name>
</gene>
<organism evidence="2 3">
    <name type="scientific">Rattus norvegicus</name>
    <name type="common">Rat</name>
    <dbReference type="NCBI Taxonomy" id="10116"/>
    <lineage>
        <taxon>Eukaryota</taxon>
        <taxon>Metazoa</taxon>
        <taxon>Chordata</taxon>
        <taxon>Craniata</taxon>
        <taxon>Vertebrata</taxon>
        <taxon>Euteleostomi</taxon>
        <taxon>Mammalia</taxon>
        <taxon>Eutheria</taxon>
        <taxon>Euarchontoglires</taxon>
        <taxon>Glires</taxon>
        <taxon>Rodentia</taxon>
        <taxon>Myomorpha</taxon>
        <taxon>Muroidea</taxon>
        <taxon>Muridae</taxon>
        <taxon>Murinae</taxon>
        <taxon>Rattus</taxon>
    </lineage>
</organism>
<evidence type="ECO:0000313" key="3">
    <source>
        <dbReference type="Proteomes" id="UP000234681"/>
    </source>
</evidence>
<accession>A6KRP7</accession>
<evidence type="ECO:0000313" key="2">
    <source>
        <dbReference type="EMBL" id="EDL84963.1"/>
    </source>
</evidence>
<protein>
    <submittedName>
        <fullName evidence="2">RCG43802, isoform CRA_b</fullName>
    </submittedName>
</protein>
<evidence type="ECO:0000256" key="1">
    <source>
        <dbReference type="SAM" id="MobiDB-lite"/>
    </source>
</evidence>
<feature type="region of interest" description="Disordered" evidence="1">
    <location>
        <begin position="1"/>
        <end position="24"/>
    </location>
</feature>
<dbReference type="EMBL" id="CH474099">
    <property type="protein sequence ID" value="EDL84963.1"/>
    <property type="molecule type" value="Genomic_DNA"/>
</dbReference>
<proteinExistence type="predicted"/>